<accession>A0A9N9ITE6</accession>
<reference evidence="1" key="1">
    <citation type="submission" date="2021-06" db="EMBL/GenBank/DDBJ databases">
        <authorList>
            <person name="Kallberg Y."/>
            <person name="Tangrot J."/>
            <person name="Rosling A."/>
        </authorList>
    </citation>
    <scope>NUCLEOTIDE SEQUENCE</scope>
    <source>
        <strain evidence="1">MA453B</strain>
    </source>
</reference>
<evidence type="ECO:0000313" key="1">
    <source>
        <dbReference type="EMBL" id="CAG8750616.1"/>
    </source>
</evidence>
<proteinExistence type="predicted"/>
<protein>
    <submittedName>
        <fullName evidence="1">7875_t:CDS:1</fullName>
    </submittedName>
</protein>
<dbReference type="AlphaFoldDB" id="A0A9N9ITE6"/>
<evidence type="ECO:0000313" key="2">
    <source>
        <dbReference type="Proteomes" id="UP000789405"/>
    </source>
</evidence>
<dbReference type="Proteomes" id="UP000789405">
    <property type="component" value="Unassembled WGS sequence"/>
</dbReference>
<comment type="caution">
    <text evidence="1">The sequence shown here is derived from an EMBL/GenBank/DDBJ whole genome shotgun (WGS) entry which is preliminary data.</text>
</comment>
<organism evidence="1 2">
    <name type="scientific">Dentiscutata erythropus</name>
    <dbReference type="NCBI Taxonomy" id="1348616"/>
    <lineage>
        <taxon>Eukaryota</taxon>
        <taxon>Fungi</taxon>
        <taxon>Fungi incertae sedis</taxon>
        <taxon>Mucoromycota</taxon>
        <taxon>Glomeromycotina</taxon>
        <taxon>Glomeromycetes</taxon>
        <taxon>Diversisporales</taxon>
        <taxon>Gigasporaceae</taxon>
        <taxon>Dentiscutata</taxon>
    </lineage>
</organism>
<sequence>MHTYNPFTLPDIISEITPKLSLEDLDKFCWINKTWYKEIQYELRKRWEIQVLKGHKLELEKDEKIKKTLESHSDDEEDQGYLEYDIELKYLAKLLETAKKQVEIERYMFANGMFHGQEKEIAKNNIQQIANEKIPWGYTYDGGYENNLGYVDDWNMMELLEQRLLIPGYEINNRDYWKNFVFRIKNNLTTHKQIGNDPKYRDFKVQLALHKENRASLIIQQAYRLRRKQINSAKIIQNAVIKWLYRPGGSFMKHAQDR</sequence>
<name>A0A9N9ITE6_9GLOM</name>
<feature type="non-terminal residue" evidence="1">
    <location>
        <position position="258"/>
    </location>
</feature>
<gene>
    <name evidence="1" type="ORF">DERYTH_LOCUS16860</name>
</gene>
<dbReference type="EMBL" id="CAJVPY010015227">
    <property type="protein sequence ID" value="CAG8750616.1"/>
    <property type="molecule type" value="Genomic_DNA"/>
</dbReference>
<keyword evidence="2" id="KW-1185">Reference proteome</keyword>